<organism evidence="2">
    <name type="scientific">marine sediment metagenome</name>
    <dbReference type="NCBI Taxonomy" id="412755"/>
    <lineage>
        <taxon>unclassified sequences</taxon>
        <taxon>metagenomes</taxon>
        <taxon>ecological metagenomes</taxon>
    </lineage>
</organism>
<sequence length="372" mass="42306">MSFIFKGVDEGISTTISIGIITGLMSTLMGYNAYFWRRKKTESDTGKLSITQKLQQIRTTSVISNIILIVTTLSSYYLLNDKRIKPAAVLAGIPLGTVEELSMALSDRILKYRSTGGIFLAHQSGGNESLRIICKAWGGNKYWFLILIDFIFLYGQSKILDMFALTKENVFTVGRDKSILSKTAKVVNPWREFKEDNVDEGREEYHMTFPIVTKNRIYSSMFLETYDIVESVNNGMNMLTITLFLRKYRVPYPYELIILKTPNPKTKKEDTTFWYRAEKVKGQTIDTKFKSLRWADSVLDFGLSLIVMGHKYIMLKKYSIYTWDQMIALSAASILDKSTGVESGDIFGITENLEGTTVVVNETVEKGMGMMM</sequence>
<keyword evidence="1" id="KW-0812">Transmembrane</keyword>
<dbReference type="EMBL" id="LAZR01006292">
    <property type="protein sequence ID" value="KKM93240.1"/>
    <property type="molecule type" value="Genomic_DNA"/>
</dbReference>
<proteinExistence type="predicted"/>
<reference evidence="2" key="1">
    <citation type="journal article" date="2015" name="Nature">
        <title>Complex archaea that bridge the gap between prokaryotes and eukaryotes.</title>
        <authorList>
            <person name="Spang A."/>
            <person name="Saw J.H."/>
            <person name="Jorgensen S.L."/>
            <person name="Zaremba-Niedzwiedzka K."/>
            <person name="Martijn J."/>
            <person name="Lind A.E."/>
            <person name="van Eijk R."/>
            <person name="Schleper C."/>
            <person name="Guy L."/>
            <person name="Ettema T.J."/>
        </authorList>
    </citation>
    <scope>NUCLEOTIDE SEQUENCE</scope>
</reference>
<dbReference type="AlphaFoldDB" id="A0A0F9NWJ5"/>
<feature type="transmembrane region" description="Helical" evidence="1">
    <location>
        <begin position="57"/>
        <end position="79"/>
    </location>
</feature>
<gene>
    <name evidence="2" type="ORF">LCGC14_1210370</name>
</gene>
<evidence type="ECO:0000313" key="2">
    <source>
        <dbReference type="EMBL" id="KKM93240.1"/>
    </source>
</evidence>
<accession>A0A0F9NWJ5</accession>
<comment type="caution">
    <text evidence="2">The sequence shown here is derived from an EMBL/GenBank/DDBJ whole genome shotgun (WGS) entry which is preliminary data.</text>
</comment>
<protein>
    <submittedName>
        <fullName evidence="2">Uncharacterized protein</fullName>
    </submittedName>
</protein>
<keyword evidence="1" id="KW-0472">Membrane</keyword>
<feature type="transmembrane region" description="Helical" evidence="1">
    <location>
        <begin position="12"/>
        <end position="36"/>
    </location>
</feature>
<evidence type="ECO:0000256" key="1">
    <source>
        <dbReference type="SAM" id="Phobius"/>
    </source>
</evidence>
<keyword evidence="1" id="KW-1133">Transmembrane helix</keyword>
<name>A0A0F9NWJ5_9ZZZZ</name>